<protein>
    <submittedName>
        <fullName evidence="2">Uncharacterized protein</fullName>
    </submittedName>
</protein>
<name>A0A2P2QR50_RHIMU</name>
<accession>A0A2P2QR50</accession>
<evidence type="ECO:0000256" key="1">
    <source>
        <dbReference type="SAM" id="MobiDB-lite"/>
    </source>
</evidence>
<sequence length="38" mass="4274">MRCVYEFGQQKNQKSREPLQSTAERMLPSASSLAVSSK</sequence>
<feature type="region of interest" description="Disordered" evidence="1">
    <location>
        <begin position="1"/>
        <end position="38"/>
    </location>
</feature>
<dbReference type="EMBL" id="GGEC01088963">
    <property type="protein sequence ID" value="MBX69447.1"/>
    <property type="molecule type" value="Transcribed_RNA"/>
</dbReference>
<evidence type="ECO:0000313" key="2">
    <source>
        <dbReference type="EMBL" id="MBX69447.1"/>
    </source>
</evidence>
<reference evidence="2" key="1">
    <citation type="submission" date="2018-02" db="EMBL/GenBank/DDBJ databases">
        <title>Rhizophora mucronata_Transcriptome.</title>
        <authorList>
            <person name="Meera S.P."/>
            <person name="Sreeshan A."/>
            <person name="Augustine A."/>
        </authorList>
    </citation>
    <scope>NUCLEOTIDE SEQUENCE</scope>
    <source>
        <tissue evidence="2">Leaf</tissue>
    </source>
</reference>
<organism evidence="2">
    <name type="scientific">Rhizophora mucronata</name>
    <name type="common">Asiatic mangrove</name>
    <dbReference type="NCBI Taxonomy" id="61149"/>
    <lineage>
        <taxon>Eukaryota</taxon>
        <taxon>Viridiplantae</taxon>
        <taxon>Streptophyta</taxon>
        <taxon>Embryophyta</taxon>
        <taxon>Tracheophyta</taxon>
        <taxon>Spermatophyta</taxon>
        <taxon>Magnoliopsida</taxon>
        <taxon>eudicotyledons</taxon>
        <taxon>Gunneridae</taxon>
        <taxon>Pentapetalae</taxon>
        <taxon>rosids</taxon>
        <taxon>fabids</taxon>
        <taxon>Malpighiales</taxon>
        <taxon>Rhizophoraceae</taxon>
        <taxon>Rhizophora</taxon>
    </lineage>
</organism>
<dbReference type="AlphaFoldDB" id="A0A2P2QR50"/>
<feature type="compositionally biased region" description="Polar residues" evidence="1">
    <location>
        <begin position="18"/>
        <end position="38"/>
    </location>
</feature>
<proteinExistence type="predicted"/>